<dbReference type="Gene3D" id="1.10.30.50">
    <property type="match status" value="1"/>
</dbReference>
<evidence type="ECO:0000313" key="3">
    <source>
        <dbReference type="EMBL" id="KKM01582.1"/>
    </source>
</evidence>
<dbReference type="GO" id="GO:0008270">
    <property type="term" value="F:zinc ion binding"/>
    <property type="evidence" value="ECO:0007669"/>
    <property type="project" value="InterPro"/>
</dbReference>
<dbReference type="EMBL" id="LAZR01017159">
    <property type="protein sequence ID" value="KKM01582.1"/>
    <property type="molecule type" value="Genomic_DNA"/>
</dbReference>
<dbReference type="CDD" id="cd00085">
    <property type="entry name" value="HNHc"/>
    <property type="match status" value="1"/>
</dbReference>
<organism evidence="3">
    <name type="scientific">marine sediment metagenome</name>
    <dbReference type="NCBI Taxonomy" id="412755"/>
    <lineage>
        <taxon>unclassified sequences</taxon>
        <taxon>metagenomes</taxon>
        <taxon>ecological metagenomes</taxon>
    </lineage>
</organism>
<accession>A0A0F9HEL7</accession>
<evidence type="ECO:0000256" key="1">
    <source>
        <dbReference type="SAM" id="MobiDB-lite"/>
    </source>
</evidence>
<dbReference type="AlphaFoldDB" id="A0A0F9HEL7"/>
<protein>
    <recommendedName>
        <fullName evidence="2">HNH nuclease domain-containing protein</fullName>
    </recommendedName>
</protein>
<dbReference type="Pfam" id="PF01844">
    <property type="entry name" value="HNH"/>
    <property type="match status" value="1"/>
</dbReference>
<reference evidence="3" key="1">
    <citation type="journal article" date="2015" name="Nature">
        <title>Complex archaea that bridge the gap between prokaryotes and eukaryotes.</title>
        <authorList>
            <person name="Spang A."/>
            <person name="Saw J.H."/>
            <person name="Jorgensen S.L."/>
            <person name="Zaremba-Niedzwiedzka K."/>
            <person name="Martijn J."/>
            <person name="Lind A.E."/>
            <person name="van Eijk R."/>
            <person name="Schleper C."/>
            <person name="Guy L."/>
            <person name="Ettema T.J."/>
        </authorList>
    </citation>
    <scope>NUCLEOTIDE SEQUENCE</scope>
</reference>
<feature type="domain" description="HNH nuclease" evidence="2">
    <location>
        <begin position="54"/>
        <end position="107"/>
    </location>
</feature>
<dbReference type="GO" id="GO:0004519">
    <property type="term" value="F:endonuclease activity"/>
    <property type="evidence" value="ECO:0007669"/>
    <property type="project" value="InterPro"/>
</dbReference>
<dbReference type="GO" id="GO:0003676">
    <property type="term" value="F:nucleic acid binding"/>
    <property type="evidence" value="ECO:0007669"/>
    <property type="project" value="InterPro"/>
</dbReference>
<dbReference type="InterPro" id="IPR002711">
    <property type="entry name" value="HNH"/>
</dbReference>
<gene>
    <name evidence="3" type="ORF">LCGC14_1793010</name>
</gene>
<dbReference type="InterPro" id="IPR003615">
    <property type="entry name" value="HNH_nuc"/>
</dbReference>
<name>A0A0F9HEL7_9ZZZZ</name>
<feature type="region of interest" description="Disordered" evidence="1">
    <location>
        <begin position="1"/>
        <end position="37"/>
    </location>
</feature>
<proteinExistence type="predicted"/>
<sequence>MSAMFKSNQTSWKKGNIPWNKGRKSKLSGENHYNWQGGKTEENKRIRNSFEYKEWRKAVFERDDYTCVLCWVRGGHIEADHIKSFSQYPELRLELSNGRTLCQPCHRKTDNFKGRAKGRKSGRTLVYKN</sequence>
<comment type="caution">
    <text evidence="3">The sequence shown here is derived from an EMBL/GenBank/DDBJ whole genome shotgun (WGS) entry which is preliminary data.</text>
</comment>
<dbReference type="SMART" id="SM00507">
    <property type="entry name" value="HNHc"/>
    <property type="match status" value="1"/>
</dbReference>
<evidence type="ECO:0000259" key="2">
    <source>
        <dbReference type="SMART" id="SM00507"/>
    </source>
</evidence>
<feature type="compositionally biased region" description="Polar residues" evidence="1">
    <location>
        <begin position="1"/>
        <end position="13"/>
    </location>
</feature>